<dbReference type="SUPFAM" id="SSF48452">
    <property type="entry name" value="TPR-like"/>
    <property type="match status" value="1"/>
</dbReference>
<dbReference type="PANTHER" id="PTHR37038">
    <property type="entry name" value="TRANSCRIPTIONAL REGULATOR-RELATED"/>
    <property type="match status" value="1"/>
</dbReference>
<dbReference type="PANTHER" id="PTHR37038:SF14">
    <property type="entry name" value="TRANSCRIPTIONAL ACTIVATOR"/>
    <property type="match status" value="1"/>
</dbReference>
<sequence length="181" mass="21362">MTSSAISQIDGLWVAMIDFYSNNKKDEAIDTLETLSKQINHQTDIYLKILNTLANFYDEVERREDYEEIYHRLMKLYQEKDLTNQEYLFGYLKARYNYAHHLQLKAQYMEAAELALETIAICKEKETSHQLALLLIIVGNAGRHFMDVEKVKGYYLQARDLFSIYGNHIMLLKIEDYLQES</sequence>
<dbReference type="InterPro" id="IPR011990">
    <property type="entry name" value="TPR-like_helical_dom_sf"/>
</dbReference>
<keyword evidence="2" id="KW-1185">Reference proteome</keyword>
<dbReference type="Proteomes" id="UP000279194">
    <property type="component" value="Unassembled WGS sequence"/>
</dbReference>
<dbReference type="AlphaFoldDB" id="A0A3L9DY27"/>
<comment type="caution">
    <text evidence="1">The sequence shown here is derived from an EMBL/GenBank/DDBJ whole genome shotgun (WGS) entry which is preliminary data.</text>
</comment>
<proteinExistence type="predicted"/>
<accession>A0A3L9DY27</accession>
<dbReference type="OrthoDB" id="1150409at2"/>
<gene>
    <name evidence="1" type="ORF">EAF07_02105</name>
</gene>
<dbReference type="EMBL" id="RCVM01000002">
    <property type="protein sequence ID" value="RLY04807.1"/>
    <property type="molecule type" value="Genomic_DNA"/>
</dbReference>
<name>A0A3L9DY27_9STRE</name>
<protein>
    <submittedName>
        <fullName evidence="1">Transcriptional regulator</fullName>
    </submittedName>
</protein>
<evidence type="ECO:0000313" key="2">
    <source>
        <dbReference type="Proteomes" id="UP000279194"/>
    </source>
</evidence>
<evidence type="ECO:0000313" key="1">
    <source>
        <dbReference type="EMBL" id="RLY04807.1"/>
    </source>
</evidence>
<reference evidence="1 2" key="1">
    <citation type="submission" date="2018-10" db="EMBL/GenBank/DDBJ databases">
        <title>Streptococcus hillyeri sp. nov., isolated from equine tracheal sample.</title>
        <authorList>
            <person name="Macfadyen A.C."/>
            <person name="Waller A."/>
            <person name="Paterson G.K."/>
        </authorList>
    </citation>
    <scope>NUCLEOTIDE SEQUENCE [LARGE SCALE GENOMIC DNA]</scope>
    <source>
        <strain evidence="1 2">28462</strain>
    </source>
</reference>
<organism evidence="1 2">
    <name type="scientific">Streptococcus hillyeri</name>
    <dbReference type="NCBI Taxonomy" id="2282420"/>
    <lineage>
        <taxon>Bacteria</taxon>
        <taxon>Bacillati</taxon>
        <taxon>Bacillota</taxon>
        <taxon>Bacilli</taxon>
        <taxon>Lactobacillales</taxon>
        <taxon>Streptococcaceae</taxon>
        <taxon>Streptococcus</taxon>
    </lineage>
</organism>
<dbReference type="InterPro" id="IPR053163">
    <property type="entry name" value="HTH-type_regulator_Rgg"/>
</dbReference>
<dbReference type="Gene3D" id="1.25.40.10">
    <property type="entry name" value="Tetratricopeptide repeat domain"/>
    <property type="match status" value="1"/>
</dbReference>